<protein>
    <submittedName>
        <fullName evidence="1">Uncharacterized protein</fullName>
    </submittedName>
</protein>
<sequence>MTMELNIFNIAKQPHSADDGIVNVDLIETIVDNTFLSNLSDDPLKTCLTHFGLDFDIDRSVDELKPLPNTLEYAFLGEESTLPVIISSSLNDEQKGKLLDVLKEHKGALGWTIADIKGINPVDCMHYIHLDENAKSTREMQRRLNPNMKEVVRTEVLKLLDACIIYPISDSSWVSPVQVVPKKSGVTVVTNADNELIPTRVTTGWRVCIDYRKLNSVTRKDHFPLPFIDQMLDRLAGHEFYCFLDGYSGYNQIPIAPKDQEKTTFTCPFGTFAYRRMPFGLCNAHATFQRCMLSIFSDMVERFLEVFMDDFSVFGDSFDQCLHHLTLVLQRCTEKNLVLNWENKGIEVDKAKVDLISNLPPPKTVREVRSFLGHAGFYRRFIKDFSKISRPLCNLLAKDVPFIFNDSCLMAFEKLKQLLTSSPIIQAPNWSLPFELMCDVSDYAIMLLLNIFSQRKMQKLD</sequence>
<dbReference type="EMBL" id="CM039178">
    <property type="protein sequence ID" value="KAH9679708.1"/>
    <property type="molecule type" value="Genomic_DNA"/>
</dbReference>
<evidence type="ECO:0000313" key="1">
    <source>
        <dbReference type="EMBL" id="KAH9679708.1"/>
    </source>
</evidence>
<dbReference type="Proteomes" id="UP000829398">
    <property type="component" value="Chromosome 9"/>
</dbReference>
<comment type="caution">
    <text evidence="1">The sequence shown here is derived from an EMBL/GenBank/DDBJ whole genome shotgun (WGS) entry which is preliminary data.</text>
</comment>
<evidence type="ECO:0000313" key="2">
    <source>
        <dbReference type="Proteomes" id="UP000829398"/>
    </source>
</evidence>
<reference evidence="2" key="1">
    <citation type="journal article" date="2023" name="Hortic. Res.">
        <title>A chromosome-level phased genome enabling allele-level studies in sweet orange: a case study on citrus Huanglongbing tolerance.</title>
        <authorList>
            <person name="Wu B."/>
            <person name="Yu Q."/>
            <person name="Deng Z."/>
            <person name="Duan Y."/>
            <person name="Luo F."/>
            <person name="Gmitter F. Jr."/>
        </authorList>
    </citation>
    <scope>NUCLEOTIDE SEQUENCE [LARGE SCALE GENOMIC DNA]</scope>
    <source>
        <strain evidence="2">cv. Valencia</strain>
    </source>
</reference>
<name>A0ACB8HYR9_CITSI</name>
<proteinExistence type="predicted"/>
<organism evidence="1 2">
    <name type="scientific">Citrus sinensis</name>
    <name type="common">Sweet orange</name>
    <name type="synonym">Citrus aurantium var. sinensis</name>
    <dbReference type="NCBI Taxonomy" id="2711"/>
    <lineage>
        <taxon>Eukaryota</taxon>
        <taxon>Viridiplantae</taxon>
        <taxon>Streptophyta</taxon>
        <taxon>Embryophyta</taxon>
        <taxon>Tracheophyta</taxon>
        <taxon>Spermatophyta</taxon>
        <taxon>Magnoliopsida</taxon>
        <taxon>eudicotyledons</taxon>
        <taxon>Gunneridae</taxon>
        <taxon>Pentapetalae</taxon>
        <taxon>rosids</taxon>
        <taxon>malvids</taxon>
        <taxon>Sapindales</taxon>
        <taxon>Rutaceae</taxon>
        <taxon>Aurantioideae</taxon>
        <taxon>Citrus</taxon>
    </lineage>
</organism>
<gene>
    <name evidence="1" type="ORF">KPL71_026243</name>
</gene>
<keyword evidence="2" id="KW-1185">Reference proteome</keyword>
<accession>A0ACB8HYR9</accession>